<keyword evidence="1" id="KW-0472">Membrane</keyword>
<protein>
    <submittedName>
        <fullName evidence="3">Uncharacterized protein</fullName>
    </submittedName>
</protein>
<sequence length="64" mass="7299">MVEMMGQLAHYATSILSKNVIYQGLLGSLLVRDQLALESLFFPLGFLFFSLDYLLLYLGFLLLH</sequence>
<dbReference type="AlphaFoldDB" id="A0A915INU7"/>
<proteinExistence type="predicted"/>
<feature type="transmembrane region" description="Helical" evidence="1">
    <location>
        <begin position="40"/>
        <end position="63"/>
    </location>
</feature>
<evidence type="ECO:0000313" key="3">
    <source>
        <dbReference type="WBParaSite" id="nRc.2.0.1.t15113-RA"/>
    </source>
</evidence>
<dbReference type="WBParaSite" id="nRc.2.0.1.t15113-RA">
    <property type="protein sequence ID" value="nRc.2.0.1.t15113-RA"/>
    <property type="gene ID" value="nRc.2.0.1.g15113"/>
</dbReference>
<accession>A0A915INU7</accession>
<keyword evidence="1" id="KW-1133">Transmembrane helix</keyword>
<evidence type="ECO:0000313" key="2">
    <source>
        <dbReference type="Proteomes" id="UP000887565"/>
    </source>
</evidence>
<dbReference type="Proteomes" id="UP000887565">
    <property type="component" value="Unplaced"/>
</dbReference>
<name>A0A915INU7_ROMCU</name>
<keyword evidence="2" id="KW-1185">Reference proteome</keyword>
<organism evidence="2 3">
    <name type="scientific">Romanomermis culicivorax</name>
    <name type="common">Nematode worm</name>
    <dbReference type="NCBI Taxonomy" id="13658"/>
    <lineage>
        <taxon>Eukaryota</taxon>
        <taxon>Metazoa</taxon>
        <taxon>Ecdysozoa</taxon>
        <taxon>Nematoda</taxon>
        <taxon>Enoplea</taxon>
        <taxon>Dorylaimia</taxon>
        <taxon>Mermithida</taxon>
        <taxon>Mermithoidea</taxon>
        <taxon>Mermithidae</taxon>
        <taxon>Romanomermis</taxon>
    </lineage>
</organism>
<reference evidence="3" key="1">
    <citation type="submission" date="2022-11" db="UniProtKB">
        <authorList>
            <consortium name="WormBaseParasite"/>
        </authorList>
    </citation>
    <scope>IDENTIFICATION</scope>
</reference>
<evidence type="ECO:0000256" key="1">
    <source>
        <dbReference type="SAM" id="Phobius"/>
    </source>
</evidence>
<keyword evidence="1" id="KW-0812">Transmembrane</keyword>